<proteinExistence type="inferred from homology"/>
<comment type="caution">
    <text evidence="7">The sequence shown here is derived from an EMBL/GenBank/DDBJ whole genome shotgun (WGS) entry which is preliminary data.</text>
</comment>
<feature type="active site" evidence="5">
    <location>
        <position position="217"/>
    </location>
</feature>
<evidence type="ECO:0000256" key="1">
    <source>
        <dbReference type="ARBA" id="ARBA00007447"/>
    </source>
</evidence>
<protein>
    <submittedName>
        <fullName evidence="7">Aspartyl protease APCB1 isoform X2</fullName>
    </submittedName>
</protein>
<accession>A0A5D3BIS5</accession>
<dbReference type="PROSITE" id="PS51767">
    <property type="entry name" value="PEPTIDASE_A1"/>
    <property type="match status" value="1"/>
</dbReference>
<dbReference type="PANTHER" id="PTHR13683:SF316">
    <property type="entry name" value="ASPARTYL PROTEASE APCB1"/>
    <property type="match status" value="1"/>
</dbReference>
<organism evidence="7 8">
    <name type="scientific">Cucumis melo var. makuwa</name>
    <name type="common">Oriental melon</name>
    <dbReference type="NCBI Taxonomy" id="1194695"/>
    <lineage>
        <taxon>Eukaryota</taxon>
        <taxon>Viridiplantae</taxon>
        <taxon>Streptophyta</taxon>
        <taxon>Embryophyta</taxon>
        <taxon>Tracheophyta</taxon>
        <taxon>Spermatophyta</taxon>
        <taxon>Magnoliopsida</taxon>
        <taxon>eudicotyledons</taxon>
        <taxon>Gunneridae</taxon>
        <taxon>Pentapetalae</taxon>
        <taxon>rosids</taxon>
        <taxon>fabids</taxon>
        <taxon>Cucurbitales</taxon>
        <taxon>Cucurbitaceae</taxon>
        <taxon>Benincaseae</taxon>
        <taxon>Cucumis</taxon>
    </lineage>
</organism>
<sequence length="600" mass="66359">MDSDKIKGVVVITLPPPDNPSLGKSITAFTLTDDFPEPPGESVAVDQEVQQPNTDLLTLPPNLPIQTPLSQRSIPLSRELFAGTPRKLVAVLGIALVAVYLYASNFPETIQELRRSEKNDDDRPSSFLFPLYFQSELGDSSDFQLKLGRTVRVNKDDLGVRFNDVLGVSKPSKLISASLKSDSSAVFPVRGDIYPDGLYYTYIMVGEPPRPYFLDIDTGSDLTWVQCDAPCSSCGKGRSPLYKPRREKVVSFKDSLCMEVQRNYDGDQCAACHQCNYEVQYADQSSSLGVLVKDEFTLRFSNGSLAKLNAIFGCAYDQQGLLLNTLSKTDGILGLSRAKVSLPSQLASQGIINNVVGHCLTGDPAGGGYLFLGDDFVPQWGMAWVAMLDSPSIDFYQTKVVRIDYGSSPLSLDTWGSNRERVVFDSGSSYTYFTKEAYSQLVANLEEVSAFGLIIQDSLDTICWKTEQSIRSVKDIKHFFKPLTLQFGSRFWLVSTKLVILPENYLLISKEGNVCLGILDGSQVHDGSTIILGGIDDQGPLDIIVFIEGITLLNLQYLYSAVGFLPYFDCYILRAKLPTNAYPAMLLFYQMGLQLYQDDN</sequence>
<dbReference type="InterPro" id="IPR033121">
    <property type="entry name" value="PEPTIDASE_A1"/>
</dbReference>
<dbReference type="PANTHER" id="PTHR13683">
    <property type="entry name" value="ASPARTYL PROTEASES"/>
    <property type="match status" value="1"/>
</dbReference>
<keyword evidence="3" id="KW-0064">Aspartyl protease</keyword>
<dbReference type="InterPro" id="IPR032799">
    <property type="entry name" value="TAXi_C"/>
</dbReference>
<dbReference type="InterPro" id="IPR032861">
    <property type="entry name" value="TAXi_N"/>
</dbReference>
<gene>
    <name evidence="7" type="ORF">E5676_scaffold248G001890</name>
</gene>
<dbReference type="SUPFAM" id="SSF50630">
    <property type="entry name" value="Acid proteases"/>
    <property type="match status" value="1"/>
</dbReference>
<dbReference type="GO" id="GO:0006508">
    <property type="term" value="P:proteolysis"/>
    <property type="evidence" value="ECO:0007669"/>
    <property type="project" value="UniProtKB-KW"/>
</dbReference>
<reference evidence="7 8" key="1">
    <citation type="submission" date="2019-08" db="EMBL/GenBank/DDBJ databases">
        <title>Draft genome sequences of two oriental melons (Cucumis melo L. var makuwa).</title>
        <authorList>
            <person name="Kwon S.-Y."/>
        </authorList>
    </citation>
    <scope>NUCLEOTIDE SEQUENCE [LARGE SCALE GENOMIC DNA]</scope>
    <source>
        <strain evidence="8">cv. Chang Bougi</strain>
        <tissue evidence="7">Leaf</tissue>
    </source>
</reference>
<keyword evidence="4" id="KW-0378">Hydrolase</keyword>
<comment type="similarity">
    <text evidence="1">Belongs to the peptidase A1 family.</text>
</comment>
<evidence type="ECO:0000256" key="4">
    <source>
        <dbReference type="ARBA" id="ARBA00022801"/>
    </source>
</evidence>
<name>A0A5D3BIS5_CUCMM</name>
<dbReference type="EMBL" id="SSTD01017768">
    <property type="protein sequence ID" value="TYJ98986.1"/>
    <property type="molecule type" value="Genomic_DNA"/>
</dbReference>
<dbReference type="Pfam" id="PF14541">
    <property type="entry name" value="TAXi_C"/>
    <property type="match status" value="1"/>
</dbReference>
<evidence type="ECO:0000256" key="3">
    <source>
        <dbReference type="ARBA" id="ARBA00022750"/>
    </source>
</evidence>
<dbReference type="AlphaFoldDB" id="A0A5D3BIS5"/>
<dbReference type="InterPro" id="IPR001461">
    <property type="entry name" value="Aspartic_peptidase_A1"/>
</dbReference>
<dbReference type="Pfam" id="PF14543">
    <property type="entry name" value="TAXi_N"/>
    <property type="match status" value="1"/>
</dbReference>
<dbReference type="FunFam" id="2.40.70.10:FF:000015">
    <property type="entry name" value="Aspartyl protease family protein"/>
    <property type="match status" value="1"/>
</dbReference>
<evidence type="ECO:0000313" key="8">
    <source>
        <dbReference type="Proteomes" id="UP000321947"/>
    </source>
</evidence>
<evidence type="ECO:0000256" key="5">
    <source>
        <dbReference type="PIRSR" id="PIRSR601461-1"/>
    </source>
</evidence>
<evidence type="ECO:0000313" key="7">
    <source>
        <dbReference type="EMBL" id="TYJ98986.1"/>
    </source>
</evidence>
<feature type="active site" evidence="5">
    <location>
        <position position="425"/>
    </location>
</feature>
<dbReference type="InterPro" id="IPR021109">
    <property type="entry name" value="Peptidase_aspartic_dom_sf"/>
</dbReference>
<feature type="domain" description="Peptidase A1" evidence="6">
    <location>
        <begin position="199"/>
        <end position="556"/>
    </location>
</feature>
<dbReference type="Gene3D" id="2.40.70.10">
    <property type="entry name" value="Acid Proteases"/>
    <property type="match status" value="2"/>
</dbReference>
<dbReference type="GO" id="GO:0004190">
    <property type="term" value="F:aspartic-type endopeptidase activity"/>
    <property type="evidence" value="ECO:0007669"/>
    <property type="project" value="UniProtKB-KW"/>
</dbReference>
<evidence type="ECO:0000259" key="6">
    <source>
        <dbReference type="PROSITE" id="PS51767"/>
    </source>
</evidence>
<keyword evidence="2 7" id="KW-0645">Protease</keyword>
<dbReference type="Proteomes" id="UP000321947">
    <property type="component" value="Unassembled WGS sequence"/>
</dbReference>
<evidence type="ECO:0000256" key="2">
    <source>
        <dbReference type="ARBA" id="ARBA00022670"/>
    </source>
</evidence>